<dbReference type="EMBL" id="JAAXOP010000011">
    <property type="protein sequence ID" value="NKY52374.1"/>
    <property type="molecule type" value="Genomic_DNA"/>
</dbReference>
<keyword evidence="1" id="KW-0472">Membrane</keyword>
<sequence length="134" mass="14037">MATVADNKAAVAPARGGLDPLELLAAGRIALAVASLTVPRHFAKALGVAPSPELTYMTRIYGGRALAMGVGYLTGGAAERRKWRQLSLFVDSSDTLAGAVRVARRDLPLRAGLAMTILTGSYAAVGAYRIARER</sequence>
<keyword evidence="3" id="KW-1185">Reference proteome</keyword>
<dbReference type="AlphaFoldDB" id="A0A846Y3D9"/>
<protein>
    <recommendedName>
        <fullName evidence="4">DUF4267 domain-containing protein</fullName>
    </recommendedName>
</protein>
<evidence type="ECO:0000313" key="3">
    <source>
        <dbReference type="Proteomes" id="UP000565711"/>
    </source>
</evidence>
<reference evidence="2 3" key="1">
    <citation type="submission" date="2020-04" db="EMBL/GenBank/DDBJ databases">
        <title>MicrobeNet Type strains.</title>
        <authorList>
            <person name="Nicholson A.C."/>
        </authorList>
    </citation>
    <scope>NUCLEOTIDE SEQUENCE [LARGE SCALE GENOMIC DNA]</scope>
    <source>
        <strain evidence="2 3">JCM 12354</strain>
    </source>
</reference>
<proteinExistence type="predicted"/>
<comment type="caution">
    <text evidence="2">The sequence shown here is derived from an EMBL/GenBank/DDBJ whole genome shotgun (WGS) entry which is preliminary data.</text>
</comment>
<gene>
    <name evidence="2" type="ORF">HGA08_19390</name>
</gene>
<feature type="transmembrane region" description="Helical" evidence="1">
    <location>
        <begin position="111"/>
        <end position="131"/>
    </location>
</feature>
<keyword evidence="1" id="KW-1133">Transmembrane helix</keyword>
<accession>A0A846Y3D9</accession>
<evidence type="ECO:0000313" key="2">
    <source>
        <dbReference type="EMBL" id="NKY52374.1"/>
    </source>
</evidence>
<name>A0A846Y3D9_9NOCA</name>
<organism evidence="2 3">
    <name type="scientific">Nocardia vermiculata</name>
    <dbReference type="NCBI Taxonomy" id="257274"/>
    <lineage>
        <taxon>Bacteria</taxon>
        <taxon>Bacillati</taxon>
        <taxon>Actinomycetota</taxon>
        <taxon>Actinomycetes</taxon>
        <taxon>Mycobacteriales</taxon>
        <taxon>Nocardiaceae</taxon>
        <taxon>Nocardia</taxon>
    </lineage>
</organism>
<evidence type="ECO:0008006" key="4">
    <source>
        <dbReference type="Google" id="ProtNLM"/>
    </source>
</evidence>
<dbReference type="Proteomes" id="UP000565711">
    <property type="component" value="Unassembled WGS sequence"/>
</dbReference>
<evidence type="ECO:0000256" key="1">
    <source>
        <dbReference type="SAM" id="Phobius"/>
    </source>
</evidence>
<keyword evidence="1" id="KW-0812">Transmembrane</keyword>